<dbReference type="InterPro" id="IPR032675">
    <property type="entry name" value="LRR_dom_sf"/>
</dbReference>
<dbReference type="AlphaFoldDB" id="A0A5J9UJP8"/>
<feature type="domain" description="F-box" evidence="1">
    <location>
        <begin position="4"/>
        <end position="57"/>
    </location>
</feature>
<dbReference type="InterPro" id="IPR055302">
    <property type="entry name" value="F-box_dom-containing"/>
</dbReference>
<dbReference type="CDD" id="cd22160">
    <property type="entry name" value="F-box_AtFBL13-like"/>
    <property type="match status" value="1"/>
</dbReference>
<dbReference type="Proteomes" id="UP000324897">
    <property type="component" value="Chromosome 2"/>
</dbReference>
<dbReference type="Pfam" id="PF00646">
    <property type="entry name" value="F-box"/>
    <property type="match status" value="1"/>
</dbReference>
<organism evidence="2 3">
    <name type="scientific">Eragrostis curvula</name>
    <name type="common">weeping love grass</name>
    <dbReference type="NCBI Taxonomy" id="38414"/>
    <lineage>
        <taxon>Eukaryota</taxon>
        <taxon>Viridiplantae</taxon>
        <taxon>Streptophyta</taxon>
        <taxon>Embryophyta</taxon>
        <taxon>Tracheophyta</taxon>
        <taxon>Spermatophyta</taxon>
        <taxon>Magnoliopsida</taxon>
        <taxon>Liliopsida</taxon>
        <taxon>Poales</taxon>
        <taxon>Poaceae</taxon>
        <taxon>PACMAD clade</taxon>
        <taxon>Chloridoideae</taxon>
        <taxon>Eragrostideae</taxon>
        <taxon>Eragrostidinae</taxon>
        <taxon>Eragrostis</taxon>
    </lineage>
</organism>
<feature type="non-terminal residue" evidence="2">
    <location>
        <position position="1"/>
    </location>
</feature>
<comment type="caution">
    <text evidence="2">The sequence shown here is derived from an EMBL/GenBank/DDBJ whole genome shotgun (WGS) entry which is preliminary data.</text>
</comment>
<dbReference type="Gene3D" id="3.80.10.10">
    <property type="entry name" value="Ribonuclease Inhibitor"/>
    <property type="match status" value="1"/>
</dbReference>
<proteinExistence type="predicted"/>
<evidence type="ECO:0000313" key="3">
    <source>
        <dbReference type="Proteomes" id="UP000324897"/>
    </source>
</evidence>
<dbReference type="OrthoDB" id="670854at2759"/>
<dbReference type="InterPro" id="IPR055411">
    <property type="entry name" value="LRR_FXL15/At3g58940/PEG3-like"/>
</dbReference>
<dbReference type="InterPro" id="IPR053781">
    <property type="entry name" value="F-box_AtFBL13-like"/>
</dbReference>
<accession>A0A5J9UJP8</accession>
<sequence length="513" mass="58227">MAGADRLSALPDEVLRRVLYFAPAKEGASTAVLSRRWRSLWRTSGAVNLSSCFYHNYFSNSDASAISDAFFRGAAAALAAAHAGGPVRRFTLHMEAYSSYYITQVLTRERIQAVLSEPVVKHIEELRIGAAEIQTPDTYWRHTRLYGYDTAEMYKLSFGDLPSEALRVLHIVNCRHLEPPPSGVTFPRLAHLRLQGCIISLLGLQQVMDAAPQLATLHLESFSFPRYHLGGSDIGLSSSCYHLLCPTVNTLVLEDCNWAELKGGLELEAPKLQYFVYKGLAPHCHRLSLKPHACTNLVQVDLHLTVETYEPICIPFWKFLQNFNTTKVLKLKLDFTIDLIAVADEKGQDELLGNNLFFHLEHLELEGQYYELGCETGAVALANILHWCPVARNLHLKLKQMSRTSSYLSSTEVAQLDFDKSIDHFRLRKRSMISMSGDYYDYKKCDVSDVPILNKHSFSCLQSHLRRVSLKFWMEHKNCFGIKLVKFFADNAMVLEEMFIDDGSQKMCHHVNR</sequence>
<dbReference type="PANTHER" id="PTHR32141:SF26">
    <property type="entry name" value="OS08G0328600 PROTEIN"/>
    <property type="match status" value="1"/>
</dbReference>
<dbReference type="InterPro" id="IPR001810">
    <property type="entry name" value="F-box_dom"/>
</dbReference>
<protein>
    <recommendedName>
        <fullName evidence="1">F-box domain-containing protein</fullName>
    </recommendedName>
</protein>
<dbReference type="SUPFAM" id="SSF81383">
    <property type="entry name" value="F-box domain"/>
    <property type="match status" value="1"/>
</dbReference>
<dbReference type="PROSITE" id="PS50181">
    <property type="entry name" value="FBOX"/>
    <property type="match status" value="1"/>
</dbReference>
<gene>
    <name evidence="2" type="ORF">EJB05_26310</name>
</gene>
<dbReference type="SUPFAM" id="SSF52047">
    <property type="entry name" value="RNI-like"/>
    <property type="match status" value="1"/>
</dbReference>
<name>A0A5J9UJP8_9POAL</name>
<keyword evidence="3" id="KW-1185">Reference proteome</keyword>
<dbReference type="PANTHER" id="PTHR32141">
    <property type="match status" value="1"/>
</dbReference>
<dbReference type="Gramene" id="TVU23922">
    <property type="protein sequence ID" value="TVU23922"/>
    <property type="gene ID" value="EJB05_26310"/>
</dbReference>
<dbReference type="Pfam" id="PF24758">
    <property type="entry name" value="LRR_At5g56370"/>
    <property type="match status" value="1"/>
</dbReference>
<dbReference type="InterPro" id="IPR036047">
    <property type="entry name" value="F-box-like_dom_sf"/>
</dbReference>
<dbReference type="EMBL" id="RWGY01000013">
    <property type="protein sequence ID" value="TVU23922.1"/>
    <property type="molecule type" value="Genomic_DNA"/>
</dbReference>
<reference evidence="2 3" key="1">
    <citation type="journal article" date="2019" name="Sci. Rep.">
        <title>A high-quality genome of Eragrostis curvula grass provides insights into Poaceae evolution and supports new strategies to enhance forage quality.</title>
        <authorList>
            <person name="Carballo J."/>
            <person name="Santos B.A.C.M."/>
            <person name="Zappacosta D."/>
            <person name="Garbus I."/>
            <person name="Selva J.P."/>
            <person name="Gallo C.A."/>
            <person name="Diaz A."/>
            <person name="Albertini E."/>
            <person name="Caccamo M."/>
            <person name="Echenique V."/>
        </authorList>
    </citation>
    <scope>NUCLEOTIDE SEQUENCE [LARGE SCALE GENOMIC DNA]</scope>
    <source>
        <strain evidence="3">cv. Victoria</strain>
        <tissue evidence="2">Leaf</tissue>
    </source>
</reference>
<evidence type="ECO:0000313" key="2">
    <source>
        <dbReference type="EMBL" id="TVU23922.1"/>
    </source>
</evidence>
<evidence type="ECO:0000259" key="1">
    <source>
        <dbReference type="PROSITE" id="PS50181"/>
    </source>
</evidence>